<dbReference type="InterPro" id="IPR041492">
    <property type="entry name" value="HAD_2"/>
</dbReference>
<keyword evidence="7" id="KW-1185">Reference proteome</keyword>
<proteinExistence type="inferred from homology"/>
<comment type="similarity">
    <text evidence="2">Belongs to the HAD-like hydrolase superfamily. CbbY/CbbZ/Gph/YieH family.</text>
</comment>
<dbReference type="SUPFAM" id="SSF56784">
    <property type="entry name" value="HAD-like"/>
    <property type="match status" value="1"/>
</dbReference>
<keyword evidence="5" id="KW-0119">Carbohydrate metabolism</keyword>
<dbReference type="InterPro" id="IPR036412">
    <property type="entry name" value="HAD-like_sf"/>
</dbReference>
<evidence type="ECO:0000256" key="2">
    <source>
        <dbReference type="ARBA" id="ARBA00006171"/>
    </source>
</evidence>
<sequence length="221" mass="23794">MPVKALLFDLDGTMLNTDPIHQKVFADVLAPHGIDADEDFYTSNIHGRLNADIFAEFLPDHPDHFSLSELKEAEFRRRLPRPYPETPGLSALINRAEVAGWAIGVVTNAPRLNAEAMLEAIEKEGRPGAIIIGEECERGKPHPEPYLAAMEALGATPQTSLVFEDSPSGVRAAKAAGARCIGIRSTLDDAALRAAGADLTIDTFNDPALEPILDAFQGETA</sequence>
<evidence type="ECO:0000256" key="4">
    <source>
        <dbReference type="ARBA" id="ARBA00022842"/>
    </source>
</evidence>
<dbReference type="Gene3D" id="1.10.150.240">
    <property type="entry name" value="Putative phosphatase, domain 2"/>
    <property type="match status" value="1"/>
</dbReference>
<name>A0A6B2JHB8_9RHOB</name>
<dbReference type="EMBL" id="JAAGAB010000002">
    <property type="protein sequence ID" value="NDV00671.1"/>
    <property type="molecule type" value="Genomic_DNA"/>
</dbReference>
<dbReference type="InterPro" id="IPR051600">
    <property type="entry name" value="Beta-PGM-like"/>
</dbReference>
<comment type="caution">
    <text evidence="6">The sequence shown here is derived from an EMBL/GenBank/DDBJ whole genome shotgun (WGS) entry which is preliminary data.</text>
</comment>
<dbReference type="PANTHER" id="PTHR46193">
    <property type="entry name" value="6-PHOSPHOGLUCONATE PHOSPHATASE"/>
    <property type="match status" value="1"/>
</dbReference>
<evidence type="ECO:0000256" key="1">
    <source>
        <dbReference type="ARBA" id="ARBA00001946"/>
    </source>
</evidence>
<dbReference type="Gene3D" id="3.40.50.1000">
    <property type="entry name" value="HAD superfamily/HAD-like"/>
    <property type="match status" value="1"/>
</dbReference>
<gene>
    <name evidence="6" type="ORF">GZA08_06780</name>
</gene>
<organism evidence="6 7">
    <name type="scientific">Pseudoroseicyclus tamaricis</name>
    <dbReference type="NCBI Taxonomy" id="2705421"/>
    <lineage>
        <taxon>Bacteria</taxon>
        <taxon>Pseudomonadati</taxon>
        <taxon>Pseudomonadota</taxon>
        <taxon>Alphaproteobacteria</taxon>
        <taxon>Rhodobacterales</taxon>
        <taxon>Paracoccaceae</taxon>
        <taxon>Pseudoroseicyclus</taxon>
    </lineage>
</organism>
<dbReference type="Pfam" id="PF13419">
    <property type="entry name" value="HAD_2"/>
    <property type="match status" value="1"/>
</dbReference>
<comment type="cofactor">
    <cofactor evidence="1">
        <name>Mg(2+)</name>
        <dbReference type="ChEBI" id="CHEBI:18420"/>
    </cofactor>
</comment>
<dbReference type="AlphaFoldDB" id="A0A6B2JHB8"/>
<accession>A0A6B2JHB8</accession>
<dbReference type="InterPro" id="IPR023198">
    <property type="entry name" value="PGP-like_dom2"/>
</dbReference>
<reference evidence="6 7" key="1">
    <citation type="submission" date="2020-02" db="EMBL/GenBank/DDBJ databases">
        <title>Pseudoroseicyclus tamarix, sp. nov., isolated from offshore sediment of a Tamarix chinensis forest.</title>
        <authorList>
            <person name="Gai Y."/>
        </authorList>
    </citation>
    <scope>NUCLEOTIDE SEQUENCE [LARGE SCALE GENOMIC DNA]</scope>
    <source>
        <strain evidence="6 7">CLL3-39</strain>
    </source>
</reference>
<dbReference type="GO" id="GO:0046872">
    <property type="term" value="F:metal ion binding"/>
    <property type="evidence" value="ECO:0007669"/>
    <property type="project" value="UniProtKB-KW"/>
</dbReference>
<protein>
    <submittedName>
        <fullName evidence="6">HAD family phosphatase</fullName>
    </submittedName>
</protein>
<dbReference type="NCBIfam" id="TIGR01509">
    <property type="entry name" value="HAD-SF-IA-v3"/>
    <property type="match status" value="1"/>
</dbReference>
<dbReference type="SFLD" id="SFLDG01135">
    <property type="entry name" value="C1.5.6:_HAD__Beta-PGM__Phospha"/>
    <property type="match status" value="1"/>
</dbReference>
<dbReference type="GO" id="GO:0003824">
    <property type="term" value="F:catalytic activity"/>
    <property type="evidence" value="ECO:0007669"/>
    <property type="project" value="UniProtKB-ARBA"/>
</dbReference>
<dbReference type="RefSeq" id="WP_163891381.1">
    <property type="nucleotide sequence ID" value="NZ_JAAFYS010000002.1"/>
</dbReference>
<dbReference type="PANTHER" id="PTHR46193:SF18">
    <property type="entry name" value="HEXITOL PHOSPHATASE B"/>
    <property type="match status" value="1"/>
</dbReference>
<keyword evidence="3" id="KW-0479">Metal-binding</keyword>
<evidence type="ECO:0000256" key="3">
    <source>
        <dbReference type="ARBA" id="ARBA00022723"/>
    </source>
</evidence>
<dbReference type="SFLD" id="SFLDG01129">
    <property type="entry name" value="C1.5:_HAD__Beta-PGM__Phosphata"/>
    <property type="match status" value="1"/>
</dbReference>
<evidence type="ECO:0000313" key="6">
    <source>
        <dbReference type="EMBL" id="NDV00671.1"/>
    </source>
</evidence>
<evidence type="ECO:0000256" key="5">
    <source>
        <dbReference type="ARBA" id="ARBA00023277"/>
    </source>
</evidence>
<dbReference type="InterPro" id="IPR006439">
    <property type="entry name" value="HAD-SF_hydro_IA"/>
</dbReference>
<keyword evidence="4" id="KW-0460">Magnesium</keyword>
<dbReference type="InterPro" id="IPR023214">
    <property type="entry name" value="HAD_sf"/>
</dbReference>
<evidence type="ECO:0000313" key="7">
    <source>
        <dbReference type="Proteomes" id="UP000474757"/>
    </source>
</evidence>
<dbReference type="SFLD" id="SFLDS00003">
    <property type="entry name" value="Haloacid_Dehalogenase"/>
    <property type="match status" value="1"/>
</dbReference>
<dbReference type="Proteomes" id="UP000474757">
    <property type="component" value="Unassembled WGS sequence"/>
</dbReference>